<dbReference type="RefSeq" id="WP_219354467.1">
    <property type="nucleotide sequence ID" value="NZ_CP080034.1"/>
</dbReference>
<dbReference type="InterPro" id="IPR011200">
    <property type="entry name" value="UCP012608"/>
</dbReference>
<sequence>MTEAVVRQAFLDQAVICTAAGAPFTGRLCRLVGERLTDEGEIGRRVLNWPGAPSHQDDALPLRLMGGLHALARSGRAPELTTIYPPQDAPDDETVWTVVARALVEQAGFLSPWLDGPPQTNEVGRSAALMAGLLVLADQLRLPFAIYEMGASAGLNTVLDRYSFRLGQTEAGAAGSPVRLTPVWTGASPPQAEVRVVRRAAVDRNPLDMRDPATRERLSAYVWADQRERLARLEAALQLAAADPAPIAQADAADWLEATLAVEPEPGVCRVVMHTIAYQYFPPQAQARIRDHLARVGARATQDAPLAWLSFEAASGSVDRRPALDLTFWPGGETRRLAISQPHGADIAWRL</sequence>
<gene>
    <name evidence="1" type="ORF">KWG56_08790</name>
</gene>
<organism evidence="1 2">
    <name type="scientific">Brevundimonas nasdae</name>
    <dbReference type="NCBI Taxonomy" id="172043"/>
    <lineage>
        <taxon>Bacteria</taxon>
        <taxon>Pseudomonadati</taxon>
        <taxon>Pseudomonadota</taxon>
        <taxon>Alphaproteobacteria</taxon>
        <taxon>Caulobacterales</taxon>
        <taxon>Caulobacteraceae</taxon>
        <taxon>Brevundimonas</taxon>
    </lineage>
</organism>
<protein>
    <submittedName>
        <fullName evidence="1">DUF2332 family protein</fullName>
    </submittedName>
</protein>
<dbReference type="GeneID" id="94375361"/>
<dbReference type="EMBL" id="CP080034">
    <property type="protein sequence ID" value="QYC12014.1"/>
    <property type="molecule type" value="Genomic_DNA"/>
</dbReference>
<name>A0ABX8TQT6_9CAUL</name>
<accession>A0ABX8TQT6</accession>
<dbReference type="PIRSF" id="PIRSF012608">
    <property type="entry name" value="UCP012608"/>
    <property type="match status" value="1"/>
</dbReference>
<evidence type="ECO:0000313" key="2">
    <source>
        <dbReference type="Proteomes" id="UP000824334"/>
    </source>
</evidence>
<keyword evidence="2" id="KW-1185">Reference proteome</keyword>
<reference evidence="1 2" key="1">
    <citation type="submission" date="2021-07" db="EMBL/GenBank/DDBJ databases">
        <title>Isolation and characterization of bacteria from a gold mining with a capacity of golden bioaccumulation.</title>
        <authorList>
            <person name="Yang X.J."/>
        </authorList>
    </citation>
    <scope>NUCLEOTIDE SEQUENCE [LARGE SCALE GENOMIC DNA]</scope>
    <source>
        <strain evidence="1 2">Au29</strain>
    </source>
</reference>
<dbReference type="Proteomes" id="UP000824334">
    <property type="component" value="Chromosome"/>
</dbReference>
<proteinExistence type="predicted"/>
<evidence type="ECO:0000313" key="1">
    <source>
        <dbReference type="EMBL" id="QYC12014.1"/>
    </source>
</evidence>
<dbReference type="Pfam" id="PF10094">
    <property type="entry name" value="DUF2332"/>
    <property type="match status" value="1"/>
</dbReference>